<protein>
    <submittedName>
        <fullName evidence="2">Uncharacterized protein</fullName>
    </submittedName>
</protein>
<dbReference type="PANTHER" id="PTHR34222">
    <property type="entry name" value="GAG_PRE-INTEGRS DOMAIN-CONTAINING PROTEIN"/>
    <property type="match status" value="1"/>
</dbReference>
<dbReference type="PANTHER" id="PTHR34222:SF28">
    <property type="entry name" value="CCHC-TYPE DOMAIN-CONTAINING PROTEIN"/>
    <property type="match status" value="1"/>
</dbReference>
<feature type="compositionally biased region" description="Polar residues" evidence="1">
    <location>
        <begin position="239"/>
        <end position="252"/>
    </location>
</feature>
<dbReference type="AlphaFoldDB" id="A0A484KJV5"/>
<dbReference type="EMBL" id="OOIL02000506">
    <property type="protein sequence ID" value="VFQ66003.1"/>
    <property type="molecule type" value="Genomic_DNA"/>
</dbReference>
<dbReference type="Proteomes" id="UP000595140">
    <property type="component" value="Unassembled WGS sequence"/>
</dbReference>
<evidence type="ECO:0000256" key="1">
    <source>
        <dbReference type="SAM" id="MobiDB-lite"/>
    </source>
</evidence>
<evidence type="ECO:0000313" key="2">
    <source>
        <dbReference type="EMBL" id="VFQ66003.1"/>
    </source>
</evidence>
<reference evidence="2 3" key="1">
    <citation type="submission" date="2018-04" db="EMBL/GenBank/DDBJ databases">
        <authorList>
            <person name="Vogel A."/>
        </authorList>
    </citation>
    <scope>NUCLEOTIDE SEQUENCE [LARGE SCALE GENOMIC DNA]</scope>
</reference>
<name>A0A484KJV5_9ASTE</name>
<feature type="compositionally biased region" description="Low complexity" evidence="1">
    <location>
        <begin position="335"/>
        <end position="344"/>
    </location>
</feature>
<feature type="region of interest" description="Disordered" evidence="1">
    <location>
        <begin position="322"/>
        <end position="344"/>
    </location>
</feature>
<sequence length="465" mass="49731">MTPVEDKLREARLRWFGHMRRRNADAPLEPGVSWKQPLYFRVGRWGESVVGHWFSFMVPADSAHRFNNGSPADCLGNMDPTNGCKCAAAAITRAQVERDKTIDFLLDLDDEQFGHIRSQIMATEPVPDIDRAYSLISQEERHRSIVRSRDDHTDFVAFATRSDRRPPTTGKFLCSHCGLTSHTVETCYELIGFPTQYNKGPSGRGYSGSNRGGRGGHGAGPAGSHGGRGSGSTPAVVPGSSQPAVTTTSSGSPAAVHAASGDAQSSLSGQMSRLMSMLEASASHAYSSIFSSYDWIIDSGASHHMTVQPVLNPADVDFPVTSPPAASLGNTTEQPSSSAVPVLSPVTVPSPTPVPTTKQPLIPVTVQSTGESPSSVPSPSPLPPRTRRLPTHLNDNVLHSVSPVTPSSSSPSSVSSGTRFPITNYVHYDKLHNRYKGFVGAIDASLVPTSFGEAVRFASWREAMA</sequence>
<accession>A0A484KJV5</accession>
<evidence type="ECO:0000313" key="3">
    <source>
        <dbReference type="Proteomes" id="UP000595140"/>
    </source>
</evidence>
<proteinExistence type="predicted"/>
<feature type="compositionally biased region" description="Gly residues" evidence="1">
    <location>
        <begin position="202"/>
        <end position="230"/>
    </location>
</feature>
<keyword evidence="3" id="KW-1185">Reference proteome</keyword>
<gene>
    <name evidence="2" type="ORF">CCAM_LOCUS7779</name>
</gene>
<dbReference type="OrthoDB" id="1748863at2759"/>
<feature type="region of interest" description="Disordered" evidence="1">
    <location>
        <begin position="199"/>
        <end position="261"/>
    </location>
</feature>
<organism evidence="2 3">
    <name type="scientific">Cuscuta campestris</name>
    <dbReference type="NCBI Taxonomy" id="132261"/>
    <lineage>
        <taxon>Eukaryota</taxon>
        <taxon>Viridiplantae</taxon>
        <taxon>Streptophyta</taxon>
        <taxon>Embryophyta</taxon>
        <taxon>Tracheophyta</taxon>
        <taxon>Spermatophyta</taxon>
        <taxon>Magnoliopsida</taxon>
        <taxon>eudicotyledons</taxon>
        <taxon>Gunneridae</taxon>
        <taxon>Pentapetalae</taxon>
        <taxon>asterids</taxon>
        <taxon>lamiids</taxon>
        <taxon>Solanales</taxon>
        <taxon>Convolvulaceae</taxon>
        <taxon>Cuscuteae</taxon>
        <taxon>Cuscuta</taxon>
        <taxon>Cuscuta subgen. Grammica</taxon>
        <taxon>Cuscuta sect. Cleistogrammica</taxon>
    </lineage>
</organism>
<feature type="compositionally biased region" description="Low complexity" evidence="1">
    <location>
        <begin position="400"/>
        <end position="416"/>
    </location>
</feature>
<feature type="region of interest" description="Disordered" evidence="1">
    <location>
        <begin position="366"/>
        <end position="417"/>
    </location>
</feature>